<dbReference type="AlphaFoldDB" id="A0A7T0MAV5"/>
<reference evidence="2" key="2">
    <citation type="submission" date="2020-10" db="EMBL/GenBank/DDBJ databases">
        <authorList>
            <person name="Chmielowska C.A."/>
            <person name="Korsak D."/>
            <person name="Bartosik D."/>
        </authorList>
    </citation>
    <scope>NUCLEOTIDE SEQUENCE</scope>
    <source>
        <strain evidence="2">Sr11</strain>
        <plasmid evidence="2">pLIS6</plasmid>
    </source>
</reference>
<evidence type="ECO:0008006" key="3">
    <source>
        <dbReference type="Google" id="ProtNLM"/>
    </source>
</evidence>
<dbReference type="EMBL" id="MW124302">
    <property type="protein sequence ID" value="QPL19483.1"/>
    <property type="molecule type" value="Genomic_DNA"/>
</dbReference>
<gene>
    <name evidence="2" type="ORF">pLIS600241c</name>
</gene>
<name>A0A7T0MAV5_LISIV</name>
<proteinExistence type="predicted"/>
<feature type="region of interest" description="Disordered" evidence="1">
    <location>
        <begin position="218"/>
        <end position="242"/>
    </location>
</feature>
<evidence type="ECO:0000313" key="2">
    <source>
        <dbReference type="EMBL" id="QPL19483.1"/>
    </source>
</evidence>
<keyword evidence="2" id="KW-0614">Plasmid</keyword>
<reference evidence="2" key="1">
    <citation type="journal article" date="2020" name="Int. J. Mol. Sci.">
        <title>Genetic Carriers and Genomic Distribution of cadA6-A Novel Variant of a Cadmium Resistance Determinant Identified in Listeria spp.</title>
        <authorList>
            <person name="Chmielowska C."/>
            <person name="Korsak D."/>
            <person name="Szmulkowska B."/>
            <person name="Krop A."/>
            <person name="Lipka K."/>
            <person name="Krupinska M."/>
            <person name="Bartosik D."/>
        </authorList>
    </citation>
    <scope>NUCLEOTIDE SEQUENCE</scope>
    <source>
        <strain evidence="2">Sr11</strain>
    </source>
</reference>
<feature type="compositionally biased region" description="Polar residues" evidence="1">
    <location>
        <begin position="229"/>
        <end position="241"/>
    </location>
</feature>
<feature type="compositionally biased region" description="Basic and acidic residues" evidence="1">
    <location>
        <begin position="219"/>
        <end position="228"/>
    </location>
</feature>
<sequence>MWKMISNKLKKKRTKYQLFAGIIVSVFAIFFALSVLSPDYSTVKHSKIGTKINLSARTVTLIDEAFYEDKNVVELNLYTTIPDASTAKNITVKVTEGTKDNENLTVTTKKINESLYVVFVENLPKKWKTLKVKVSEKGGGAEEFDMVDPFYVANEKIKHKAHFKAKSVTYYEAKEIDLFIQDAEKTMSKNNKEVKKLADSNSKIVEVNRDIQSNLSYQTEEKKQEMKSEIQSNEQKIVSQKETMKNLEKANKELEKAIDKAKKQKELLEWL</sequence>
<accession>A0A7T0MAV5</accession>
<evidence type="ECO:0000256" key="1">
    <source>
        <dbReference type="SAM" id="MobiDB-lite"/>
    </source>
</evidence>
<protein>
    <recommendedName>
        <fullName evidence="3">Plasmid-related protein</fullName>
    </recommendedName>
</protein>
<organism evidence="2">
    <name type="scientific">Listeria ivanovii</name>
    <dbReference type="NCBI Taxonomy" id="1638"/>
    <lineage>
        <taxon>Bacteria</taxon>
        <taxon>Bacillati</taxon>
        <taxon>Bacillota</taxon>
        <taxon>Bacilli</taxon>
        <taxon>Bacillales</taxon>
        <taxon>Listeriaceae</taxon>
        <taxon>Listeria</taxon>
    </lineage>
</organism>
<geneLocation type="plasmid" evidence="2">
    <name>pLIS6</name>
</geneLocation>